<sequence>MRAGPRPGTVACGGAARPCAARIARAPAAAAARASAVGAAPRIGRVLEGERGRAGLAMQGGRRAIGVRDGACAGQPFPTMVHRRVVSLLFCLKQGSGASCVPGGTPCLRCERAPLRGALCPTPLRLAISHFLSWTLVRTKDGACSRPAEGSLGGWVRRNKTARVRAARGAAGNGVAAGPGCVGLRRAQLLQDARAPAIRVCPDAMA</sequence>
<name>A0A157RQN0_9BORD</name>
<gene>
    <name evidence="1" type="ORF">SAMEA1982600_05356</name>
</gene>
<dbReference type="AlphaFoldDB" id="A0A157RQN0"/>
<dbReference type="EMBL" id="FKBS01000029">
    <property type="protein sequence ID" value="SAI59719.1"/>
    <property type="molecule type" value="Genomic_DNA"/>
</dbReference>
<reference evidence="1 2" key="1">
    <citation type="submission" date="2016-03" db="EMBL/GenBank/DDBJ databases">
        <authorList>
            <consortium name="Pathogen Informatics"/>
        </authorList>
    </citation>
    <scope>NUCLEOTIDE SEQUENCE [LARGE SCALE GENOMIC DNA]</scope>
    <source>
        <strain evidence="1 2">NCTC13364</strain>
    </source>
</reference>
<evidence type="ECO:0000313" key="1">
    <source>
        <dbReference type="EMBL" id="SAI59719.1"/>
    </source>
</evidence>
<evidence type="ECO:0000313" key="2">
    <source>
        <dbReference type="Proteomes" id="UP000077037"/>
    </source>
</evidence>
<organism evidence="1 2">
    <name type="scientific">Bordetella ansorpii</name>
    <dbReference type="NCBI Taxonomy" id="288768"/>
    <lineage>
        <taxon>Bacteria</taxon>
        <taxon>Pseudomonadati</taxon>
        <taxon>Pseudomonadota</taxon>
        <taxon>Betaproteobacteria</taxon>
        <taxon>Burkholderiales</taxon>
        <taxon>Alcaligenaceae</taxon>
        <taxon>Bordetella</taxon>
    </lineage>
</organism>
<protein>
    <submittedName>
        <fullName evidence="1">Uncharacterized protein</fullName>
    </submittedName>
</protein>
<proteinExistence type="predicted"/>
<dbReference type="Proteomes" id="UP000077037">
    <property type="component" value="Unassembled WGS sequence"/>
</dbReference>
<accession>A0A157RQN0</accession>